<feature type="transmembrane region" description="Helical" evidence="1">
    <location>
        <begin position="103"/>
        <end position="124"/>
    </location>
</feature>
<dbReference type="Gene3D" id="1.10.1760.20">
    <property type="match status" value="1"/>
</dbReference>
<reference evidence="2 3" key="1">
    <citation type="submission" date="2014-03" db="EMBL/GenBank/DDBJ databases">
        <title>Genomics of Bifidobacteria.</title>
        <authorList>
            <person name="Ventura M."/>
            <person name="Milani C."/>
            <person name="Lugli G.A."/>
        </authorList>
    </citation>
    <scope>NUCLEOTIDE SEQUENCE [LARGE SCALE GENOMIC DNA]</scope>
    <source>
        <strain evidence="2 3">DSM 23973</strain>
    </source>
</reference>
<keyword evidence="1" id="KW-0812">Transmembrane</keyword>
<feature type="transmembrane region" description="Helical" evidence="1">
    <location>
        <begin position="145"/>
        <end position="164"/>
    </location>
</feature>
<dbReference type="eggNOG" id="ENOG502ZW3A">
    <property type="taxonomic scope" value="Bacteria"/>
</dbReference>
<name>A0A087A775_9BIFI</name>
<dbReference type="InterPro" id="IPR024529">
    <property type="entry name" value="ECF_trnsprt_substrate-spec"/>
</dbReference>
<gene>
    <name evidence="2" type="ORF">BCAL_0883</name>
</gene>
<keyword evidence="1" id="KW-1133">Transmembrane helix</keyword>
<dbReference type="OrthoDB" id="9815422at2"/>
<feature type="transmembrane region" description="Helical" evidence="1">
    <location>
        <begin position="67"/>
        <end position="91"/>
    </location>
</feature>
<comment type="caution">
    <text evidence="2">The sequence shown here is derived from an EMBL/GenBank/DDBJ whole genome shotgun (WGS) entry which is preliminary data.</text>
</comment>
<evidence type="ECO:0000313" key="3">
    <source>
        <dbReference type="Proteomes" id="UP000029072"/>
    </source>
</evidence>
<dbReference type="Proteomes" id="UP000029072">
    <property type="component" value="Unassembled WGS sequence"/>
</dbReference>
<protein>
    <submittedName>
        <fullName evidence="2">MerR family Transcriptional regulator</fullName>
    </submittedName>
</protein>
<feature type="transmembrane region" description="Helical" evidence="1">
    <location>
        <begin position="170"/>
        <end position="194"/>
    </location>
</feature>
<dbReference type="STRING" id="1437609.BCAL_0883"/>
<dbReference type="AlphaFoldDB" id="A0A087A775"/>
<dbReference type="Pfam" id="PF12822">
    <property type="entry name" value="ECF_trnsprt"/>
    <property type="match status" value="1"/>
</dbReference>
<sequence length="203" mass="20507">MQSTSSTSSTRTVAGVAVRALPSVKVQSLAAVLAVIAAVALPQIFHLGGAALGLGPALGQTLLPMHLPVLLVGLLAGPYAGVATGALAPVVSFALTGMPMAPMVPFMVIELAAYGLVAGVLRGVNLPFALPSPIEWLVKLLGAQIAGRLIDALAIGVAVALLGNTTMTVASVWAAVLTGLPGLVLQWIAIPAIMTTVDRGRRR</sequence>
<evidence type="ECO:0000256" key="1">
    <source>
        <dbReference type="SAM" id="Phobius"/>
    </source>
</evidence>
<proteinExistence type="predicted"/>
<dbReference type="EMBL" id="JGYS01000007">
    <property type="protein sequence ID" value="KFI54625.1"/>
    <property type="molecule type" value="Genomic_DNA"/>
</dbReference>
<evidence type="ECO:0000313" key="2">
    <source>
        <dbReference type="EMBL" id="KFI54625.1"/>
    </source>
</evidence>
<dbReference type="RefSeq" id="WP_052119258.1">
    <property type="nucleotide sequence ID" value="NZ_JDUV01000018.1"/>
</dbReference>
<organism evidence="2 3">
    <name type="scientific">Bifidobacterium callitrichos DSM 23973</name>
    <dbReference type="NCBI Taxonomy" id="1437609"/>
    <lineage>
        <taxon>Bacteria</taxon>
        <taxon>Bacillati</taxon>
        <taxon>Actinomycetota</taxon>
        <taxon>Actinomycetes</taxon>
        <taxon>Bifidobacteriales</taxon>
        <taxon>Bifidobacteriaceae</taxon>
        <taxon>Bifidobacterium</taxon>
    </lineage>
</organism>
<accession>A0A087A775</accession>
<keyword evidence="1" id="KW-0472">Membrane</keyword>
<feature type="transmembrane region" description="Helical" evidence="1">
    <location>
        <begin position="29"/>
        <end position="55"/>
    </location>
</feature>